<protein>
    <submittedName>
        <fullName evidence="1">P-loop containing nucleoside triphosphate hydrolase protein</fullName>
    </submittedName>
</protein>
<reference evidence="1 2" key="1">
    <citation type="journal article" date="2022" name="New Phytol.">
        <title>Ecological generalism drives hyperdiversity of secondary metabolite gene clusters in xylarialean endophytes.</title>
        <authorList>
            <person name="Franco M.E.E."/>
            <person name="Wisecaver J.H."/>
            <person name="Arnold A.E."/>
            <person name="Ju Y.M."/>
            <person name="Slot J.C."/>
            <person name="Ahrendt S."/>
            <person name="Moore L.P."/>
            <person name="Eastman K.E."/>
            <person name="Scott K."/>
            <person name="Konkel Z."/>
            <person name="Mondo S.J."/>
            <person name="Kuo A."/>
            <person name="Hayes R.D."/>
            <person name="Haridas S."/>
            <person name="Andreopoulos B."/>
            <person name="Riley R."/>
            <person name="LaButti K."/>
            <person name="Pangilinan J."/>
            <person name="Lipzen A."/>
            <person name="Amirebrahimi M."/>
            <person name="Yan J."/>
            <person name="Adam C."/>
            <person name="Keymanesh K."/>
            <person name="Ng V."/>
            <person name="Louie K."/>
            <person name="Northen T."/>
            <person name="Drula E."/>
            <person name="Henrissat B."/>
            <person name="Hsieh H.M."/>
            <person name="Youens-Clark K."/>
            <person name="Lutzoni F."/>
            <person name="Miadlikowska J."/>
            <person name="Eastwood D.C."/>
            <person name="Hamelin R.C."/>
            <person name="Grigoriev I.V."/>
            <person name="U'Ren J.M."/>
        </authorList>
    </citation>
    <scope>NUCLEOTIDE SEQUENCE [LARGE SCALE GENOMIC DNA]</scope>
    <source>
        <strain evidence="1 2">CBS 119005</strain>
    </source>
</reference>
<sequence length="751" mass="84570">MGSIAGNAAFNEQAKPGNLSILTKVDKLRELIGTKVALPQLVVVGDQSSGKSSVLEGLTGFGFPRDAELCTRYATQITCRREAEESIYVSIIPHADAAQYEQERAKKFHKKLKEMTPESLAQLFKEANEAMGIRSSTKSTGPDGSTLSAFSEHILKIEKLGPREDHFTVIDVPGIFRNETEGVTTEADIELVMNMVKKYMKDTRTIILAIMPSNVDPATQEILKLAKKADPDMTRTMAVLTKPDLAIESTIQRIAIDHVIGKRNDLLLGYYIVKNRGPDDANMTLEQGQADERKFFSNAPWSVLQSTGKAGITTLRKRVHDLLADLIKKEFPKLKADVAKELLTLKSQLDKMGPSRSDQHTQRAYLNKMSEEFQTLARDALNAYYTGNPIFDEKHQFRLITRVVEASEKYSDIMSKNGHTRPFASDQEPRKKGVKQNKLPPSTPPPPPDAPDDPDNCELFEHNDYHDLEEIFDAADTIMPRPSGEDDIFEYIERVYRDSRGQDLGTFRGALVSTMFKEQSKKWKHITLSFVSGIIVAVHRFIVEAIEDICPDTRVRDELWNGYLLEELQVSYRRAMDHAKFLLEIEREGIPLTLNHYFNENVQKAQDSRFVAAMEQLGTPGTLPVKDSQGLDTANVQSGIFLSKAQLKNHSFNMGNSDQVREQMHDVLKSYYKVSRKRFVDVVCQQAIDYYLLRGEGSPLKIFSTQMVLSLNEVQLDMIAAEDAPVKLGREKLGRDIMNFEEALKVLKGSS</sequence>
<keyword evidence="1" id="KW-0378">Hydrolase</keyword>
<organism evidence="1 2">
    <name type="scientific">Hypoxylon rubiginosum</name>
    <dbReference type="NCBI Taxonomy" id="110542"/>
    <lineage>
        <taxon>Eukaryota</taxon>
        <taxon>Fungi</taxon>
        <taxon>Dikarya</taxon>
        <taxon>Ascomycota</taxon>
        <taxon>Pezizomycotina</taxon>
        <taxon>Sordariomycetes</taxon>
        <taxon>Xylariomycetidae</taxon>
        <taxon>Xylariales</taxon>
        <taxon>Hypoxylaceae</taxon>
        <taxon>Hypoxylon</taxon>
    </lineage>
</organism>
<gene>
    <name evidence="1" type="ORF">F4820DRAFT_227626</name>
</gene>
<name>A0ACB9Z7B0_9PEZI</name>
<proteinExistence type="predicted"/>
<dbReference type="EMBL" id="MU393451">
    <property type="protein sequence ID" value="KAI4867045.1"/>
    <property type="molecule type" value="Genomic_DNA"/>
</dbReference>
<accession>A0ACB9Z7B0</accession>
<evidence type="ECO:0000313" key="2">
    <source>
        <dbReference type="Proteomes" id="UP001497700"/>
    </source>
</evidence>
<evidence type="ECO:0000313" key="1">
    <source>
        <dbReference type="EMBL" id="KAI4867045.1"/>
    </source>
</evidence>
<dbReference type="Proteomes" id="UP001497700">
    <property type="component" value="Unassembled WGS sequence"/>
</dbReference>
<comment type="caution">
    <text evidence="1">The sequence shown here is derived from an EMBL/GenBank/DDBJ whole genome shotgun (WGS) entry which is preliminary data.</text>
</comment>
<keyword evidence="2" id="KW-1185">Reference proteome</keyword>